<dbReference type="SUPFAM" id="SSF49478">
    <property type="entry name" value="Cna protein B-type domain"/>
    <property type="match status" value="1"/>
</dbReference>
<keyword evidence="2" id="KW-0472">Membrane</keyword>
<organism evidence="5 6">
    <name type="scientific">Absicoccus intestinalis</name>
    <dbReference type="NCBI Taxonomy" id="2926319"/>
    <lineage>
        <taxon>Bacteria</taxon>
        <taxon>Bacillati</taxon>
        <taxon>Bacillota</taxon>
        <taxon>Erysipelotrichia</taxon>
        <taxon>Erysipelotrichales</taxon>
        <taxon>Erysipelotrichaceae</taxon>
        <taxon>Absicoccus</taxon>
    </lineage>
</organism>
<evidence type="ECO:0000259" key="3">
    <source>
        <dbReference type="Pfam" id="PF08341"/>
    </source>
</evidence>
<dbReference type="Pfam" id="PF17802">
    <property type="entry name" value="SpaA"/>
    <property type="match status" value="1"/>
</dbReference>
<dbReference type="InterPro" id="IPR023849">
    <property type="entry name" value="TQXA_dom"/>
</dbReference>
<dbReference type="EMBL" id="JALBUS010000004">
    <property type="protein sequence ID" value="MDX8417001.1"/>
    <property type="molecule type" value="Genomic_DNA"/>
</dbReference>
<dbReference type="Gene3D" id="2.60.40.10">
    <property type="entry name" value="Immunoglobulins"/>
    <property type="match status" value="1"/>
</dbReference>
<reference evidence="5 6" key="1">
    <citation type="submission" date="2022-03" db="EMBL/GenBank/DDBJ databases">
        <title>Novel taxa within the pig intestine.</title>
        <authorList>
            <person name="Wylensek D."/>
            <person name="Bishof K."/>
            <person name="Afrizal A."/>
            <person name="Clavel T."/>
        </authorList>
    </citation>
    <scope>NUCLEOTIDE SEQUENCE [LARGE SCALE GENOMIC DNA]</scope>
    <source>
        <strain evidence="5 6">Cla-KB-P134</strain>
    </source>
</reference>
<dbReference type="InterPro" id="IPR013552">
    <property type="entry name" value="Thioester_dom"/>
</dbReference>
<keyword evidence="6" id="KW-1185">Reference proteome</keyword>
<evidence type="ECO:0000259" key="4">
    <source>
        <dbReference type="Pfam" id="PF17802"/>
    </source>
</evidence>
<dbReference type="NCBIfam" id="NF012162">
    <property type="entry name" value="surf_Nterm_1"/>
    <property type="match status" value="1"/>
</dbReference>
<feature type="domain" description="SpaA-like prealbumin fold" evidence="4">
    <location>
        <begin position="44"/>
        <end position="115"/>
    </location>
</feature>
<evidence type="ECO:0000256" key="2">
    <source>
        <dbReference type="SAM" id="Phobius"/>
    </source>
</evidence>
<evidence type="ECO:0000256" key="1">
    <source>
        <dbReference type="SAM" id="MobiDB-lite"/>
    </source>
</evidence>
<comment type="caution">
    <text evidence="5">The sequence shown here is derived from an EMBL/GenBank/DDBJ whole genome shotgun (WGS) entry which is preliminary data.</text>
</comment>
<dbReference type="InterPro" id="IPR013783">
    <property type="entry name" value="Ig-like_fold"/>
</dbReference>
<feature type="transmembrane region" description="Helical" evidence="2">
    <location>
        <begin position="338"/>
        <end position="356"/>
    </location>
</feature>
<sequence>MKISNKWKIWLFLVCSIVLFKGYTYTIQAAEASPDDSYTETTGVNIQKQDENNQPIQGAQLQIIDQNNQVKETWTTDGTNHETSLEPGTYTLHEQQAPTGYETSKDIVFTVTKPTTDNQSDLIGYHYWGLHTDYSYRVRTKDQSPEDGKIVYCLNEHRTYPSNNTYNENDGIGADLKRSVAIDITDIQAFQTNIKRVLYYGYGSDVLGLQAQYKMTSNAFRKVTQAAIWYYSDGQLVNIPDTPGSHGSYMIYHLLVESDLAVPNNIQLKLYHPDDPHYQNLVGFVLYEPLTITMIDKTKTVPVTPEVPPTPTRSYPSQPKVTDVRSTHGVQTGVSQSVGSYLFVSMIALFGFVAILKKQIR</sequence>
<keyword evidence="2" id="KW-1133">Transmembrane helix</keyword>
<name>A0ABU4WKA2_9FIRM</name>
<dbReference type="Gene3D" id="1.10.150.480">
    <property type="match status" value="1"/>
</dbReference>
<dbReference type="Pfam" id="PF08341">
    <property type="entry name" value="TED"/>
    <property type="match status" value="1"/>
</dbReference>
<gene>
    <name evidence="5" type="ORF">MOZ64_03975</name>
</gene>
<dbReference type="RefSeq" id="WP_320325312.1">
    <property type="nucleotide sequence ID" value="NZ_JALBUS010000004.1"/>
</dbReference>
<dbReference type="NCBIfam" id="TIGR03934">
    <property type="entry name" value="TQXA_dom"/>
    <property type="match status" value="1"/>
</dbReference>
<dbReference type="Proteomes" id="UP001285244">
    <property type="component" value="Unassembled WGS sequence"/>
</dbReference>
<accession>A0ABU4WKA2</accession>
<keyword evidence="2" id="KW-0812">Transmembrane</keyword>
<proteinExistence type="predicted"/>
<evidence type="ECO:0000313" key="5">
    <source>
        <dbReference type="EMBL" id="MDX8417001.1"/>
    </source>
</evidence>
<evidence type="ECO:0000313" key="6">
    <source>
        <dbReference type="Proteomes" id="UP001285244"/>
    </source>
</evidence>
<dbReference type="InterPro" id="IPR041033">
    <property type="entry name" value="SpaA_PFL_dom_1"/>
</dbReference>
<protein>
    <submittedName>
        <fullName evidence="5">Thioester-forming surface-anchored protein</fullName>
    </submittedName>
</protein>
<feature type="region of interest" description="Disordered" evidence="1">
    <location>
        <begin position="304"/>
        <end position="323"/>
    </location>
</feature>
<feature type="domain" description="Thioester" evidence="3">
    <location>
        <begin position="150"/>
        <end position="256"/>
    </location>
</feature>